<proteinExistence type="inferred from homology"/>
<evidence type="ECO:0000313" key="7">
    <source>
        <dbReference type="Proteomes" id="UP000654993"/>
    </source>
</evidence>
<keyword evidence="2 6" id="KW-0689">Ribosomal protein</keyword>
<dbReference type="GO" id="GO:0006412">
    <property type="term" value="P:translation"/>
    <property type="evidence" value="ECO:0007669"/>
    <property type="project" value="TreeGrafter"/>
</dbReference>
<sequence length="419" mass="46722">MSNEIKDQIMQQQVEEVQEQPAADVQQEVDQAQLDPGITVKTGDIVEGKVVKIEDTQVFVDIGYKYDGIIPIRELSALHIDNAADAVELEQTVQVKVISINDDKEQMILSKRAVDSERAWEDLQAKFDSQEIFEVTVADVVKGGLVVDLGVRAFVPASMVERHYVEDFSDYKGKTLRVRIKEFDREAGKVILSQRDVLEEEYEQHKKQVLASLKEGEIIEGTVQRLTNFGAFVDVGGIDGLVHISEMDHKHVEHPSEVVSEGDQVKVKVLKVDPETQKISLSIKATKPGPWELAGEQFKIGDIVTGTVRRLVSFGAFVEVAPAVEGLVHISQIAHRHIGTPHEVLEEGQEVKVKILDMNIAEKRISLSIKETEEAPASAKQDRGSRYAKELNNEHVSLNNQGLTLTLGERFGDQLKKLK</sequence>
<dbReference type="NCBIfam" id="NF005208">
    <property type="entry name" value="PRK06676.1"/>
    <property type="match status" value="1"/>
</dbReference>
<feature type="domain" description="S1 motif" evidence="5">
    <location>
        <begin position="130"/>
        <end position="195"/>
    </location>
</feature>
<protein>
    <submittedName>
        <fullName evidence="6">30S ribosomal protein S1</fullName>
    </submittedName>
</protein>
<evidence type="ECO:0000256" key="2">
    <source>
        <dbReference type="ARBA" id="ARBA00022980"/>
    </source>
</evidence>
<feature type="domain" description="S1 motif" evidence="5">
    <location>
        <begin position="43"/>
        <end position="112"/>
    </location>
</feature>
<dbReference type="InterPro" id="IPR035104">
    <property type="entry name" value="Ribosomal_protein_S1-like"/>
</dbReference>
<keyword evidence="3" id="KW-0687">Ribonucleoprotein</keyword>
<accession>A0A916QC72</accession>
<feature type="domain" description="S1 motif" evidence="5">
    <location>
        <begin position="216"/>
        <end position="284"/>
    </location>
</feature>
<evidence type="ECO:0000256" key="1">
    <source>
        <dbReference type="ARBA" id="ARBA00006767"/>
    </source>
</evidence>
<evidence type="ECO:0000313" key="6">
    <source>
        <dbReference type="EMBL" id="GFR36869.1"/>
    </source>
</evidence>
<comment type="similarity">
    <text evidence="1">Belongs to the bacterial ribosomal protein bS1 family.</text>
</comment>
<dbReference type="InterPro" id="IPR012340">
    <property type="entry name" value="NA-bd_OB-fold"/>
</dbReference>
<gene>
    <name evidence="6" type="primary">rpsA</name>
    <name evidence="6" type="ORF">PRECH8_01650</name>
</gene>
<dbReference type="InterPro" id="IPR003029">
    <property type="entry name" value="S1_domain"/>
</dbReference>
<dbReference type="PANTHER" id="PTHR10724">
    <property type="entry name" value="30S RIBOSOMAL PROTEIN S1"/>
    <property type="match status" value="1"/>
</dbReference>
<dbReference type="AlphaFoldDB" id="A0A916QC72"/>
<feature type="region of interest" description="Disordered" evidence="4">
    <location>
        <begin position="1"/>
        <end position="27"/>
    </location>
</feature>
<dbReference type="Pfam" id="PF00575">
    <property type="entry name" value="S1"/>
    <property type="match status" value="4"/>
</dbReference>
<dbReference type="PROSITE" id="PS50126">
    <property type="entry name" value="S1"/>
    <property type="match status" value="4"/>
</dbReference>
<comment type="caution">
    <text evidence="6">The sequence shown here is derived from an EMBL/GenBank/DDBJ whole genome shotgun (WGS) entry which is preliminary data.</text>
</comment>
<dbReference type="PRINTS" id="PR00681">
    <property type="entry name" value="RIBOSOMALS1"/>
</dbReference>
<keyword evidence="7" id="KW-1185">Reference proteome</keyword>
<dbReference type="PANTHER" id="PTHR10724:SF7">
    <property type="entry name" value="SMALL RIBOSOMAL SUBUNIT PROTEIN BS1C"/>
    <property type="match status" value="1"/>
</dbReference>
<dbReference type="RefSeq" id="WP_371871156.1">
    <property type="nucleotide sequence ID" value="NZ_BMAQ01000001.1"/>
</dbReference>
<dbReference type="Proteomes" id="UP000654993">
    <property type="component" value="Unassembled WGS sequence"/>
</dbReference>
<dbReference type="GO" id="GO:0003729">
    <property type="term" value="F:mRNA binding"/>
    <property type="evidence" value="ECO:0007669"/>
    <property type="project" value="TreeGrafter"/>
</dbReference>
<dbReference type="CDD" id="cd04465">
    <property type="entry name" value="S1_RPS1_repeat_ec2_hs2"/>
    <property type="match status" value="1"/>
</dbReference>
<evidence type="ECO:0000256" key="4">
    <source>
        <dbReference type="SAM" id="MobiDB-lite"/>
    </source>
</evidence>
<evidence type="ECO:0000259" key="5">
    <source>
        <dbReference type="PROSITE" id="PS50126"/>
    </source>
</evidence>
<dbReference type="Gene3D" id="2.40.50.140">
    <property type="entry name" value="Nucleic acid-binding proteins"/>
    <property type="match status" value="4"/>
</dbReference>
<dbReference type="CDD" id="cd05688">
    <property type="entry name" value="S1_RPS1_repeat_ec3"/>
    <property type="match status" value="1"/>
</dbReference>
<dbReference type="SMART" id="SM00316">
    <property type="entry name" value="S1"/>
    <property type="match status" value="4"/>
</dbReference>
<reference evidence="6" key="1">
    <citation type="submission" date="2020-08" db="EMBL/GenBank/DDBJ databases">
        <authorList>
            <person name="Uke A."/>
            <person name="Chhe C."/>
            <person name="Baramee S."/>
            <person name="Kosugi A."/>
        </authorList>
    </citation>
    <scope>NUCLEOTIDE SEQUENCE</scope>
    <source>
        <strain evidence="6">DA-C8</strain>
    </source>
</reference>
<evidence type="ECO:0000256" key="3">
    <source>
        <dbReference type="ARBA" id="ARBA00023274"/>
    </source>
</evidence>
<dbReference type="EMBL" id="BMAQ01000001">
    <property type="protein sequence ID" value="GFR36869.1"/>
    <property type="molecule type" value="Genomic_DNA"/>
</dbReference>
<dbReference type="CDD" id="cd05687">
    <property type="entry name" value="S1_RPS1_repeat_ec1_hs1"/>
    <property type="match status" value="1"/>
</dbReference>
<dbReference type="FunFam" id="2.40.50.140:FF:000051">
    <property type="entry name" value="RNA-binding transcriptional accessory protein"/>
    <property type="match status" value="2"/>
</dbReference>
<dbReference type="SUPFAM" id="SSF50249">
    <property type="entry name" value="Nucleic acid-binding proteins"/>
    <property type="match status" value="4"/>
</dbReference>
<feature type="compositionally biased region" description="Low complexity" evidence="4">
    <location>
        <begin position="11"/>
        <end position="27"/>
    </location>
</feature>
<dbReference type="InterPro" id="IPR050437">
    <property type="entry name" value="Ribos_protein_bS1-like"/>
</dbReference>
<name>A0A916QC72_9BACL</name>
<reference evidence="6" key="2">
    <citation type="journal article" date="2021" name="Data Brief">
        <title>Draft genome sequence data of the facultative, thermophilic, xylanolytic bacterium Paenibacillus sp. strain DA-C8.</title>
        <authorList>
            <person name="Chhe C."/>
            <person name="Uke A."/>
            <person name="Baramee S."/>
            <person name="Ungkulpasvich U."/>
            <person name="Tachaapaikoon C."/>
            <person name="Pason P."/>
            <person name="Waeonukul R."/>
            <person name="Ratanakhanokchai K."/>
            <person name="Kosugi A."/>
        </authorList>
    </citation>
    <scope>NUCLEOTIDE SEQUENCE</scope>
    <source>
        <strain evidence="6">DA-C8</strain>
    </source>
</reference>
<dbReference type="GO" id="GO:0003735">
    <property type="term" value="F:structural constituent of ribosome"/>
    <property type="evidence" value="ECO:0007669"/>
    <property type="project" value="TreeGrafter"/>
</dbReference>
<feature type="domain" description="S1 motif" evidence="5">
    <location>
        <begin position="301"/>
        <end position="370"/>
    </location>
</feature>
<dbReference type="GO" id="GO:0022627">
    <property type="term" value="C:cytosolic small ribosomal subunit"/>
    <property type="evidence" value="ECO:0007669"/>
    <property type="project" value="TreeGrafter"/>
</dbReference>
<organism evidence="6 7">
    <name type="scientific">Insulibacter thermoxylanivorax</name>
    <dbReference type="NCBI Taxonomy" id="2749268"/>
    <lineage>
        <taxon>Bacteria</taxon>
        <taxon>Bacillati</taxon>
        <taxon>Bacillota</taxon>
        <taxon>Bacilli</taxon>
        <taxon>Bacillales</taxon>
        <taxon>Paenibacillaceae</taxon>
        <taxon>Insulibacter</taxon>
    </lineage>
</organism>